<organism evidence="1 2">
    <name type="scientific">Hygrophoropsis aurantiaca</name>
    <dbReference type="NCBI Taxonomy" id="72124"/>
    <lineage>
        <taxon>Eukaryota</taxon>
        <taxon>Fungi</taxon>
        <taxon>Dikarya</taxon>
        <taxon>Basidiomycota</taxon>
        <taxon>Agaricomycotina</taxon>
        <taxon>Agaricomycetes</taxon>
        <taxon>Agaricomycetidae</taxon>
        <taxon>Boletales</taxon>
        <taxon>Coniophorineae</taxon>
        <taxon>Hygrophoropsidaceae</taxon>
        <taxon>Hygrophoropsis</taxon>
    </lineage>
</organism>
<evidence type="ECO:0000313" key="1">
    <source>
        <dbReference type="EMBL" id="KAH7910344.1"/>
    </source>
</evidence>
<proteinExistence type="predicted"/>
<dbReference type="EMBL" id="MU267717">
    <property type="protein sequence ID" value="KAH7910344.1"/>
    <property type="molecule type" value="Genomic_DNA"/>
</dbReference>
<accession>A0ACB8AA75</accession>
<sequence length="228" mass="24765">MSTTRLTSGRTETAISSPTSNCGQTTQVVAKDHKKTTALVGTKKGQQAGFHESKRNTKGNLEAFVSISPCTNVDEPTRGDKIQLRRGSCREDPPPSYDVAVKSSLNATFHYPTALQAPSAVTRAPELLPKHNNTTHRNGHEWRQQVPPTSSNVPMSGSRTPLPHRKLNSYSNNLSEDLKEYVPSSTTPTVINSSSKPCIDPNVSIGATNSNQPESHMKSVYHSISLCN</sequence>
<evidence type="ECO:0000313" key="2">
    <source>
        <dbReference type="Proteomes" id="UP000790377"/>
    </source>
</evidence>
<reference evidence="1" key="1">
    <citation type="journal article" date="2021" name="New Phytol.">
        <title>Evolutionary innovations through gain and loss of genes in the ectomycorrhizal Boletales.</title>
        <authorList>
            <person name="Wu G."/>
            <person name="Miyauchi S."/>
            <person name="Morin E."/>
            <person name="Kuo A."/>
            <person name="Drula E."/>
            <person name="Varga T."/>
            <person name="Kohler A."/>
            <person name="Feng B."/>
            <person name="Cao Y."/>
            <person name="Lipzen A."/>
            <person name="Daum C."/>
            <person name="Hundley H."/>
            <person name="Pangilinan J."/>
            <person name="Johnson J."/>
            <person name="Barry K."/>
            <person name="LaButti K."/>
            <person name="Ng V."/>
            <person name="Ahrendt S."/>
            <person name="Min B."/>
            <person name="Choi I.G."/>
            <person name="Park H."/>
            <person name="Plett J.M."/>
            <person name="Magnuson J."/>
            <person name="Spatafora J.W."/>
            <person name="Nagy L.G."/>
            <person name="Henrissat B."/>
            <person name="Grigoriev I.V."/>
            <person name="Yang Z.L."/>
            <person name="Xu J."/>
            <person name="Martin F.M."/>
        </authorList>
    </citation>
    <scope>NUCLEOTIDE SEQUENCE</scope>
    <source>
        <strain evidence="1">ATCC 28755</strain>
    </source>
</reference>
<gene>
    <name evidence="1" type="ORF">BJ138DRAFT_116832</name>
</gene>
<comment type="caution">
    <text evidence="1">The sequence shown here is derived from an EMBL/GenBank/DDBJ whole genome shotgun (WGS) entry which is preliminary data.</text>
</comment>
<protein>
    <submittedName>
        <fullName evidence="1">Uncharacterized protein</fullName>
    </submittedName>
</protein>
<keyword evidence="2" id="KW-1185">Reference proteome</keyword>
<dbReference type="Proteomes" id="UP000790377">
    <property type="component" value="Unassembled WGS sequence"/>
</dbReference>
<name>A0ACB8AA75_9AGAM</name>